<feature type="region of interest" description="Disordered" evidence="1">
    <location>
        <begin position="429"/>
        <end position="471"/>
    </location>
</feature>
<keyword evidence="2" id="KW-0732">Signal</keyword>
<feature type="signal peptide" evidence="2">
    <location>
        <begin position="1"/>
        <end position="19"/>
    </location>
</feature>
<feature type="region of interest" description="Disordered" evidence="1">
    <location>
        <begin position="517"/>
        <end position="553"/>
    </location>
</feature>
<feature type="chain" id="PRO_5032764483" description="SHSP domain-containing protein" evidence="2">
    <location>
        <begin position="20"/>
        <end position="610"/>
    </location>
</feature>
<comment type="caution">
    <text evidence="3">The sequence shown here is derived from an EMBL/GenBank/DDBJ whole genome shotgun (WGS) entry which is preliminary data.</text>
</comment>
<evidence type="ECO:0000256" key="1">
    <source>
        <dbReference type="SAM" id="MobiDB-lite"/>
    </source>
</evidence>
<keyword evidence="4" id="KW-1185">Reference proteome</keyword>
<dbReference type="Proteomes" id="UP000654075">
    <property type="component" value="Unassembled WGS sequence"/>
</dbReference>
<organism evidence="3 4">
    <name type="scientific">Polarella glacialis</name>
    <name type="common">Dinoflagellate</name>
    <dbReference type="NCBI Taxonomy" id="89957"/>
    <lineage>
        <taxon>Eukaryota</taxon>
        <taxon>Sar</taxon>
        <taxon>Alveolata</taxon>
        <taxon>Dinophyceae</taxon>
        <taxon>Suessiales</taxon>
        <taxon>Suessiaceae</taxon>
        <taxon>Polarella</taxon>
    </lineage>
</organism>
<dbReference type="CDD" id="cd06464">
    <property type="entry name" value="ACD_sHsps-like"/>
    <property type="match status" value="1"/>
</dbReference>
<sequence length="610" mass="64452">MGQFLKVLLALGASLSTDAIWPFDASVQAPQEIQPQLPHGAPFAFGGLPVMVVEQHMGFNPWEDLHKNMERAVRQAGLPEGSGIGQNLAHGKSLEAQLGSMFQVFAGHHAGHVGLAQGSFQVDDDHHSRIMISAVLPGYEFGADPASAHPLSVRAVGKRSLVVTGTHIAGPMTHQWQRSFSLPKGSDIKNVSVTYSAATGNLTVVVPRRDDSDDIIEDESEDDSAELDDLLPPAFRAMRDGMPRILGHLAGPPGQQVTGQGGFLQPVPMGLDGILQNVLSSLNDVHPRYQLPPGGERPVPEDAVLNLVGCFAETQLDKVELKYYGNTNAASFAAMYWHAHSDQVPYFAMARHEEPMGHGFTAKRFAHEHEVPQWGVYDGCGMRCEDDEQRWCGCSNEASRGFGNALCQEGEKRFAVYKVGTAAAAEAAEDEALGEGNATAAAAGADREAAESRRDASPQGEEGPLATGTAADRSFWQLSTDGGAGGDSSPSIEITVPQGTVAQARGDQVFLFNSTEALSTGGVPTPPQKLAEDNSAATSGAAGVQEATASSPEPAAIAAAAPLGKVRLPVGVTAESCTVEHNKANGGQVLRCKLDQKDVQDLPIKVIDEL</sequence>
<feature type="compositionally biased region" description="Basic and acidic residues" evidence="1">
    <location>
        <begin position="445"/>
        <end position="456"/>
    </location>
</feature>
<feature type="compositionally biased region" description="Low complexity" evidence="1">
    <location>
        <begin position="434"/>
        <end position="444"/>
    </location>
</feature>
<accession>A0A813FL07</accession>
<protein>
    <recommendedName>
        <fullName evidence="5">SHSP domain-containing protein</fullName>
    </recommendedName>
</protein>
<name>A0A813FL07_POLGL</name>
<evidence type="ECO:0000313" key="4">
    <source>
        <dbReference type="Proteomes" id="UP000654075"/>
    </source>
</evidence>
<evidence type="ECO:0000313" key="3">
    <source>
        <dbReference type="EMBL" id="CAE8614419.1"/>
    </source>
</evidence>
<evidence type="ECO:0000256" key="2">
    <source>
        <dbReference type="SAM" id="SignalP"/>
    </source>
</evidence>
<dbReference type="AlphaFoldDB" id="A0A813FL07"/>
<dbReference type="OrthoDB" id="445887at2759"/>
<proteinExistence type="predicted"/>
<evidence type="ECO:0008006" key="5">
    <source>
        <dbReference type="Google" id="ProtNLM"/>
    </source>
</evidence>
<dbReference type="EMBL" id="CAJNNV010025421">
    <property type="protein sequence ID" value="CAE8614419.1"/>
    <property type="molecule type" value="Genomic_DNA"/>
</dbReference>
<reference evidence="3" key="1">
    <citation type="submission" date="2021-02" db="EMBL/GenBank/DDBJ databases">
        <authorList>
            <person name="Dougan E. K."/>
            <person name="Rhodes N."/>
            <person name="Thang M."/>
            <person name="Chan C."/>
        </authorList>
    </citation>
    <scope>NUCLEOTIDE SEQUENCE</scope>
</reference>
<gene>
    <name evidence="3" type="ORF">PGLA1383_LOCUS32143</name>
</gene>